<keyword evidence="3" id="KW-0647">Proteasome</keyword>
<gene>
    <name evidence="3" type="ORF">GBAR_LOCUS29623</name>
</gene>
<dbReference type="Gene3D" id="1.25.10.10">
    <property type="entry name" value="Leucine-rich Repeat Variant"/>
    <property type="match status" value="3"/>
</dbReference>
<name>A0AA35TUK6_GEOBA</name>
<reference evidence="3" key="1">
    <citation type="submission" date="2023-03" db="EMBL/GenBank/DDBJ databases">
        <authorList>
            <person name="Steffen K."/>
            <person name="Cardenas P."/>
        </authorList>
    </citation>
    <scope>NUCLEOTIDE SEQUENCE</scope>
</reference>
<protein>
    <submittedName>
        <fullName evidence="3">Proteasome adapter and scaffold protein ECM29</fullName>
    </submittedName>
</protein>
<comment type="caution">
    <text evidence="3">The sequence shown here is derived from an EMBL/GenBank/DDBJ whole genome shotgun (WGS) entry which is preliminary data.</text>
</comment>
<dbReference type="AlphaFoldDB" id="A0AA35TUK6"/>
<dbReference type="SUPFAM" id="SSF48371">
    <property type="entry name" value="ARM repeat"/>
    <property type="match status" value="2"/>
</dbReference>
<dbReference type="EMBL" id="CASHTH010004161">
    <property type="protein sequence ID" value="CAI8054227.1"/>
    <property type="molecule type" value="Genomic_DNA"/>
</dbReference>
<dbReference type="InterPro" id="IPR016024">
    <property type="entry name" value="ARM-type_fold"/>
</dbReference>
<sequence length="1088" mass="118481">MVPWNPQKQRILSFLLTINLLNKHSESVFREWLVFSKEDQATPTLCRRHVLLWVMPVSVDHCLCTQVSAEGEKGENDGGGITVVTLIARLKKLLNSTKEIRTRELCAVALGRMGLFDSAHSPALLQALFSVREEKAVELQFTVGEALSCVAAGPLSTALHSPWDLRHRLCSESSDVPSEQLSKTLDAILSDHASHPLASVRQSACTWLLCLVKHASRHPSMKNNLKRLQATFVNFLAETNEITQEVASRGLGLTYDLCDGSVKQEMVQSLVGTLMEGRRIEQKVTDDTEVFKQGELGKAPEGKGLSTYKELCSLASDLNKPDLIYKFMNLANHNALWNSKKGAAFGFSVIAATAREELSSHLPLLVPRLYRYKYDPNPRVQLAMSSIWAAVVPESKKAVDKYLPAIIDDLSQNLNSHLWRNRQASCMALGDVLIGQEVKDVASHLPSLWELSLRARDDVKETVRKAADVACKALHKVTVRACESPTLGAKVIGEVLPLMLNKGMQNPSSDIRKISLLAILKMSENAGSQLKPHIPVLVPTLLESLSSLEPQELNTLSLRLTGETEVLEQLDNIRVKVSRQSPMMETIELCIPNVDGEVLTGLVPRLVDIFKSGVGLGTKAATAQLVVSLVRSCRNDLTPHAGKLLTALTNGLLDRSVGVRKSSAQAIGHLVKVSKTVTIKKLLDKMNKWYFEKNDPLVTASVALVFHSISRHSPDTAGSLMTDFIPLVFLAMHTKTTDEDPDSKAVVKQWEETWSEVVPGEEATVRLYLPQLVGVASSALQSQSWPIKSQGAAALATVAEKMGSSLPQDQLAIILNTQLDGLQGRTWNGKEALLQALRKVCTHMKLATLVTGNTSSLPSPHTITSALLSQCRKKQNIAYRGVAIQTLGAVASTLEVDVFSEFSEIAFPILLPATEGGGRESGEEEGEVEKREGATVRLLLRERTAEATGKTWASASPQTQGTHFSGTLVTLSSAIPLYTWRVQLALGNALHSVFTQLFVERISDSDMSVITASTIPSLTKFLANVKYSALRRVALQTLDKITAKLVSSGQLASLPVSTASSLRDGLATATDPQSKTLAATVLQRLGST</sequence>
<keyword evidence="1" id="KW-0677">Repeat</keyword>
<organism evidence="3 4">
    <name type="scientific">Geodia barretti</name>
    <name type="common">Barrett's horny sponge</name>
    <dbReference type="NCBI Taxonomy" id="519541"/>
    <lineage>
        <taxon>Eukaryota</taxon>
        <taxon>Metazoa</taxon>
        <taxon>Porifera</taxon>
        <taxon>Demospongiae</taxon>
        <taxon>Heteroscleromorpha</taxon>
        <taxon>Tetractinellida</taxon>
        <taxon>Astrophorina</taxon>
        <taxon>Geodiidae</taxon>
        <taxon>Geodia</taxon>
    </lineage>
</organism>
<dbReference type="PANTHER" id="PTHR23346">
    <property type="entry name" value="TRANSLATIONAL ACTIVATOR GCN1-RELATED"/>
    <property type="match status" value="1"/>
</dbReference>
<dbReference type="PANTHER" id="PTHR23346:SF19">
    <property type="entry name" value="PROTEASOME ADAPTER AND SCAFFOLD PROTEIN ECM29"/>
    <property type="match status" value="1"/>
</dbReference>
<dbReference type="GO" id="GO:0036503">
    <property type="term" value="P:ERAD pathway"/>
    <property type="evidence" value="ECO:0007669"/>
    <property type="project" value="TreeGrafter"/>
</dbReference>
<evidence type="ECO:0000259" key="2">
    <source>
        <dbReference type="Pfam" id="PF24492"/>
    </source>
</evidence>
<accession>A0AA35TUK6</accession>
<evidence type="ECO:0000256" key="1">
    <source>
        <dbReference type="ARBA" id="ARBA00022737"/>
    </source>
</evidence>
<evidence type="ECO:0000313" key="4">
    <source>
        <dbReference type="Proteomes" id="UP001174909"/>
    </source>
</evidence>
<dbReference type="Pfam" id="PF23731">
    <property type="entry name" value="ARM_ECM29_C"/>
    <property type="match status" value="1"/>
</dbReference>
<dbReference type="Proteomes" id="UP001174909">
    <property type="component" value="Unassembled WGS sequence"/>
</dbReference>
<keyword evidence="4" id="KW-1185">Reference proteome</keyword>
<dbReference type="Pfam" id="PF24492">
    <property type="entry name" value="HEAT_ECM29"/>
    <property type="match status" value="1"/>
</dbReference>
<dbReference type="GO" id="GO:0000502">
    <property type="term" value="C:proteasome complex"/>
    <property type="evidence" value="ECO:0007669"/>
    <property type="project" value="UniProtKB-KW"/>
</dbReference>
<dbReference type="GO" id="GO:0005634">
    <property type="term" value="C:nucleus"/>
    <property type="evidence" value="ECO:0007669"/>
    <property type="project" value="TreeGrafter"/>
</dbReference>
<feature type="domain" description="Proteasome adapter and scaffold protein ECM29 HEAT-repeat" evidence="2">
    <location>
        <begin position="530"/>
        <end position="691"/>
    </location>
</feature>
<proteinExistence type="predicted"/>
<dbReference type="InterPro" id="IPR011989">
    <property type="entry name" value="ARM-like"/>
</dbReference>
<dbReference type="InterPro" id="IPR055443">
    <property type="entry name" value="HEAT_ECM29"/>
</dbReference>
<dbReference type="GO" id="GO:0005737">
    <property type="term" value="C:cytoplasm"/>
    <property type="evidence" value="ECO:0007669"/>
    <property type="project" value="TreeGrafter"/>
</dbReference>
<evidence type="ECO:0000313" key="3">
    <source>
        <dbReference type="EMBL" id="CAI8054227.1"/>
    </source>
</evidence>
<dbReference type="GO" id="GO:0060090">
    <property type="term" value="F:molecular adaptor activity"/>
    <property type="evidence" value="ECO:0007669"/>
    <property type="project" value="TreeGrafter"/>
</dbReference>